<comment type="subcellular location">
    <subcellularLocation>
        <location evidence="1">Nucleus</location>
    </subcellularLocation>
</comment>
<evidence type="ECO:0000256" key="5">
    <source>
        <dbReference type="RuleBase" id="RU004020"/>
    </source>
</evidence>
<dbReference type="InterPro" id="IPR000232">
    <property type="entry name" value="HSF_DNA-bd"/>
</dbReference>
<evidence type="ECO:0000256" key="1">
    <source>
        <dbReference type="ARBA" id="ARBA00004123"/>
    </source>
</evidence>
<dbReference type="Proteomes" id="UP001159405">
    <property type="component" value="Unassembled WGS sequence"/>
</dbReference>
<feature type="domain" description="HSF-type DNA-binding" evidence="7">
    <location>
        <begin position="17"/>
        <end position="126"/>
    </location>
</feature>
<evidence type="ECO:0000256" key="2">
    <source>
        <dbReference type="ARBA" id="ARBA00006403"/>
    </source>
</evidence>
<reference evidence="8 9" key="1">
    <citation type="submission" date="2022-05" db="EMBL/GenBank/DDBJ databases">
        <authorList>
            <consortium name="Genoscope - CEA"/>
            <person name="William W."/>
        </authorList>
    </citation>
    <scope>NUCLEOTIDE SEQUENCE [LARGE SCALE GENOMIC DNA]</scope>
</reference>
<name>A0ABN8NPU3_9CNID</name>
<feature type="region of interest" description="Disordered" evidence="6">
    <location>
        <begin position="130"/>
        <end position="153"/>
    </location>
</feature>
<feature type="compositionally biased region" description="Polar residues" evidence="6">
    <location>
        <begin position="312"/>
        <end position="357"/>
    </location>
</feature>
<dbReference type="Pfam" id="PF00447">
    <property type="entry name" value="HSF_DNA-bind"/>
    <property type="match status" value="1"/>
</dbReference>
<organism evidence="8 9">
    <name type="scientific">Porites lobata</name>
    <dbReference type="NCBI Taxonomy" id="104759"/>
    <lineage>
        <taxon>Eukaryota</taxon>
        <taxon>Metazoa</taxon>
        <taxon>Cnidaria</taxon>
        <taxon>Anthozoa</taxon>
        <taxon>Hexacorallia</taxon>
        <taxon>Scleractinia</taxon>
        <taxon>Fungiina</taxon>
        <taxon>Poritidae</taxon>
        <taxon>Porites</taxon>
    </lineage>
</organism>
<dbReference type="Gene3D" id="1.10.10.10">
    <property type="entry name" value="Winged helix-like DNA-binding domain superfamily/Winged helix DNA-binding domain"/>
    <property type="match status" value="1"/>
</dbReference>
<evidence type="ECO:0000256" key="6">
    <source>
        <dbReference type="SAM" id="MobiDB-lite"/>
    </source>
</evidence>
<comment type="caution">
    <text evidence="8">The sequence shown here is derived from an EMBL/GenBank/DDBJ whole genome shotgun (WGS) entry which is preliminary data.</text>
</comment>
<dbReference type="InterPro" id="IPR036390">
    <property type="entry name" value="WH_DNA-bd_sf"/>
</dbReference>
<protein>
    <recommendedName>
        <fullName evidence="7">HSF-type DNA-binding domain-containing protein</fullName>
    </recommendedName>
</protein>
<accession>A0ABN8NPU3</accession>
<dbReference type="EMBL" id="CALNXK010000026">
    <property type="protein sequence ID" value="CAH3113811.1"/>
    <property type="molecule type" value="Genomic_DNA"/>
</dbReference>
<evidence type="ECO:0000256" key="4">
    <source>
        <dbReference type="ARBA" id="ARBA00023242"/>
    </source>
</evidence>
<keyword evidence="9" id="KW-1185">Reference proteome</keyword>
<gene>
    <name evidence="8" type="ORF">PLOB_00022049</name>
</gene>
<dbReference type="PRINTS" id="PR00056">
    <property type="entry name" value="HSFDOMAIN"/>
</dbReference>
<sequence>MARVSPYPSTEPPAETSLLNFPEKLWWIVNNPKREEIHWTSEGTSIVIPNTRKFVDEILNSPSSALFKTKNFSSFVRQLNLYGFRKVTEYPKKTVHSPLLVPSKCEFKHTFFRKGRRDLLVNVKRQLYTPRKSEDKQQRKPASLFKEKQSDSISPTLSWNPTLYTPMPFIPWQASFQMPLTLYAPFCNAYQLAQLQQGPVAGVTNFQGLGIPGQLQQSPTNTLMGSDGSVNSVPSFTPPQLGAAGGVVFLPSHGNLPATATSEGGNGLNSPLMTTSTADAATNSAQNAHPESNVPRSTYIIDTDSGAKRTDQLTGQSKADVASDSSTTNSSFITGYTSASGSNKPTLPAENISSVSF</sequence>
<dbReference type="SMART" id="SM00415">
    <property type="entry name" value="HSF"/>
    <property type="match status" value="1"/>
</dbReference>
<dbReference type="PANTHER" id="PTHR10015:SF465">
    <property type="entry name" value="HSF-TYPE DNA-BINDING DOMAIN-CONTAINING PROTEIN"/>
    <property type="match status" value="1"/>
</dbReference>
<evidence type="ECO:0000313" key="8">
    <source>
        <dbReference type="EMBL" id="CAH3113811.1"/>
    </source>
</evidence>
<dbReference type="InterPro" id="IPR036388">
    <property type="entry name" value="WH-like_DNA-bd_sf"/>
</dbReference>
<evidence type="ECO:0000313" key="9">
    <source>
        <dbReference type="Proteomes" id="UP001159405"/>
    </source>
</evidence>
<keyword evidence="3" id="KW-0238">DNA-binding</keyword>
<feature type="region of interest" description="Disordered" evidence="6">
    <location>
        <begin position="306"/>
        <end position="357"/>
    </location>
</feature>
<dbReference type="PANTHER" id="PTHR10015">
    <property type="entry name" value="HEAT SHOCK TRANSCRIPTION FACTOR"/>
    <property type="match status" value="1"/>
</dbReference>
<evidence type="ECO:0000259" key="7">
    <source>
        <dbReference type="SMART" id="SM00415"/>
    </source>
</evidence>
<evidence type="ECO:0000256" key="3">
    <source>
        <dbReference type="ARBA" id="ARBA00023125"/>
    </source>
</evidence>
<keyword evidence="4" id="KW-0539">Nucleus</keyword>
<dbReference type="SUPFAM" id="SSF46785">
    <property type="entry name" value="Winged helix' DNA-binding domain"/>
    <property type="match status" value="1"/>
</dbReference>
<proteinExistence type="inferred from homology"/>
<comment type="similarity">
    <text evidence="2 5">Belongs to the HSF family.</text>
</comment>